<reference evidence="1" key="1">
    <citation type="journal article" date="2015" name="Genome Biol. Evol.">
        <title>Organellar Genomes of White Spruce (Picea glauca): Assembly and Annotation.</title>
        <authorList>
            <person name="Jackman S.D."/>
            <person name="Warren R.L."/>
            <person name="Gibb E.A."/>
            <person name="Vandervalk B.P."/>
            <person name="Mohamadi H."/>
            <person name="Chu J."/>
            <person name="Raymond A."/>
            <person name="Pleasance S."/>
            <person name="Coope R."/>
            <person name="Wildung M.R."/>
            <person name="Ritland C.E."/>
            <person name="Bousquet J."/>
            <person name="Jones S.J."/>
            <person name="Bohlmann J."/>
            <person name="Birol I."/>
        </authorList>
    </citation>
    <scope>NUCLEOTIDE SEQUENCE [LARGE SCALE GENOMIC DNA]</scope>
    <source>
        <tissue evidence="1">Flushing bud</tissue>
    </source>
</reference>
<dbReference type="EMBL" id="LKAM01000001">
    <property type="protein sequence ID" value="KUM50830.1"/>
    <property type="molecule type" value="Genomic_DNA"/>
</dbReference>
<keyword evidence="1" id="KW-0496">Mitochondrion</keyword>
<geneLocation type="mitochondrion" evidence="1"/>
<evidence type="ECO:0000313" key="1">
    <source>
        <dbReference type="EMBL" id="KUM50830.1"/>
    </source>
</evidence>
<sequence length="107" mass="12282">MQVQLDTMLEVRLAYTMRYNARGSMDELTQLRLHIEVYTMQVRLGRLHDACRVRWLFIGVGMLIGVGNGVGKGRERANLPDGKLTETNNCSYSYSIPFHFMIRNNTA</sequence>
<proteinExistence type="predicted"/>
<comment type="caution">
    <text evidence="1">The sequence shown here is derived from an EMBL/GenBank/DDBJ whole genome shotgun (WGS) entry which is preliminary data.</text>
</comment>
<accession>A0A101M4G7</accession>
<protein>
    <submittedName>
        <fullName evidence="1">Uncharacterized protein</fullName>
    </submittedName>
</protein>
<organism evidence="1">
    <name type="scientific">Picea glauca</name>
    <name type="common">White spruce</name>
    <name type="synonym">Pinus glauca</name>
    <dbReference type="NCBI Taxonomy" id="3330"/>
    <lineage>
        <taxon>Eukaryota</taxon>
        <taxon>Viridiplantae</taxon>
        <taxon>Streptophyta</taxon>
        <taxon>Embryophyta</taxon>
        <taxon>Tracheophyta</taxon>
        <taxon>Spermatophyta</taxon>
        <taxon>Pinopsida</taxon>
        <taxon>Pinidae</taxon>
        <taxon>Conifers I</taxon>
        <taxon>Pinales</taxon>
        <taxon>Pinaceae</taxon>
        <taxon>Picea</taxon>
    </lineage>
</organism>
<name>A0A101M4G7_PICGL</name>
<gene>
    <name evidence="1" type="ORF">ABT39_MTgene674</name>
</gene>
<dbReference type="AlphaFoldDB" id="A0A101M4G7"/>